<reference evidence="5 6" key="1">
    <citation type="submission" date="2019-02" db="EMBL/GenBank/DDBJ databases">
        <title>Deep-cultivation of Planctomycetes and their phenomic and genomic characterization uncovers novel biology.</title>
        <authorList>
            <person name="Wiegand S."/>
            <person name="Jogler M."/>
            <person name="Boedeker C."/>
            <person name="Pinto D."/>
            <person name="Vollmers J."/>
            <person name="Rivas-Marin E."/>
            <person name="Kohn T."/>
            <person name="Peeters S.H."/>
            <person name="Heuer A."/>
            <person name="Rast P."/>
            <person name="Oberbeckmann S."/>
            <person name="Bunk B."/>
            <person name="Jeske O."/>
            <person name="Meyerdierks A."/>
            <person name="Storesund J.E."/>
            <person name="Kallscheuer N."/>
            <person name="Luecker S."/>
            <person name="Lage O.M."/>
            <person name="Pohl T."/>
            <person name="Merkel B.J."/>
            <person name="Hornburger P."/>
            <person name="Mueller R.-W."/>
            <person name="Bruemmer F."/>
            <person name="Labrenz M."/>
            <person name="Spormann A.M."/>
            <person name="Op den Camp H."/>
            <person name="Overmann J."/>
            <person name="Amann R."/>
            <person name="Jetten M.S.M."/>
            <person name="Mascher T."/>
            <person name="Medema M.H."/>
            <person name="Devos D.P."/>
            <person name="Kaster A.-K."/>
            <person name="Ovreas L."/>
            <person name="Rohde M."/>
            <person name="Galperin M.Y."/>
            <person name="Jogler C."/>
        </authorList>
    </citation>
    <scope>NUCLEOTIDE SEQUENCE [LARGE SCALE GENOMIC DNA]</scope>
    <source>
        <strain evidence="5 6">ElP</strain>
    </source>
</reference>
<evidence type="ECO:0000259" key="4">
    <source>
        <dbReference type="Pfam" id="PF01464"/>
    </source>
</evidence>
<protein>
    <submittedName>
        <fullName evidence="5">Transglycosylase SLT domain protein</fullName>
    </submittedName>
</protein>
<dbReference type="PANTHER" id="PTHR37423">
    <property type="entry name" value="SOLUBLE LYTIC MUREIN TRANSGLYCOSYLASE-RELATED"/>
    <property type="match status" value="1"/>
</dbReference>
<feature type="domain" description="Transglycosylase SLT" evidence="4">
    <location>
        <begin position="134"/>
        <end position="232"/>
    </location>
</feature>
<keyword evidence="2" id="KW-0175">Coiled coil</keyword>
<organism evidence="5 6">
    <name type="scientific">Tautonia plasticadhaerens</name>
    <dbReference type="NCBI Taxonomy" id="2527974"/>
    <lineage>
        <taxon>Bacteria</taxon>
        <taxon>Pseudomonadati</taxon>
        <taxon>Planctomycetota</taxon>
        <taxon>Planctomycetia</taxon>
        <taxon>Isosphaerales</taxon>
        <taxon>Isosphaeraceae</taxon>
        <taxon>Tautonia</taxon>
    </lineage>
</organism>
<evidence type="ECO:0000313" key="5">
    <source>
        <dbReference type="EMBL" id="QDV34945.1"/>
    </source>
</evidence>
<dbReference type="Gene3D" id="1.10.530.10">
    <property type="match status" value="1"/>
</dbReference>
<evidence type="ECO:0000256" key="1">
    <source>
        <dbReference type="ARBA" id="ARBA00007734"/>
    </source>
</evidence>
<evidence type="ECO:0000256" key="2">
    <source>
        <dbReference type="SAM" id="Coils"/>
    </source>
</evidence>
<dbReference type="InterPro" id="IPR023346">
    <property type="entry name" value="Lysozyme-like_dom_sf"/>
</dbReference>
<evidence type="ECO:0000313" key="6">
    <source>
        <dbReference type="Proteomes" id="UP000317835"/>
    </source>
</evidence>
<dbReference type="InterPro" id="IPR008258">
    <property type="entry name" value="Transglycosylase_SLT_dom_1"/>
</dbReference>
<feature type="coiled-coil region" evidence="2">
    <location>
        <begin position="100"/>
        <end position="127"/>
    </location>
</feature>
<dbReference type="Proteomes" id="UP000317835">
    <property type="component" value="Chromosome"/>
</dbReference>
<keyword evidence="6" id="KW-1185">Reference proteome</keyword>
<comment type="similarity">
    <text evidence="1">Belongs to the transglycosylase Slt family.</text>
</comment>
<dbReference type="SUPFAM" id="SSF53955">
    <property type="entry name" value="Lysozyme-like"/>
    <property type="match status" value="1"/>
</dbReference>
<feature type="region of interest" description="Disordered" evidence="3">
    <location>
        <begin position="1"/>
        <end position="20"/>
    </location>
</feature>
<dbReference type="EMBL" id="CP036426">
    <property type="protein sequence ID" value="QDV34945.1"/>
    <property type="molecule type" value="Genomic_DNA"/>
</dbReference>
<dbReference type="RefSeq" id="WP_145270200.1">
    <property type="nucleotide sequence ID" value="NZ_CP036426.1"/>
</dbReference>
<name>A0A518H278_9BACT</name>
<dbReference type="AlphaFoldDB" id="A0A518H278"/>
<proteinExistence type="inferred from homology"/>
<dbReference type="OrthoDB" id="71679at2"/>
<accession>A0A518H278</accession>
<feature type="compositionally biased region" description="Basic residues" evidence="3">
    <location>
        <begin position="1"/>
        <end position="14"/>
    </location>
</feature>
<dbReference type="KEGG" id="tpla:ElP_28420"/>
<gene>
    <name evidence="5" type="ORF">ElP_28420</name>
</gene>
<dbReference type="Pfam" id="PF01464">
    <property type="entry name" value="SLT"/>
    <property type="match status" value="1"/>
</dbReference>
<dbReference type="PANTHER" id="PTHR37423:SF2">
    <property type="entry name" value="MEMBRANE-BOUND LYTIC MUREIN TRANSGLYCOSYLASE C"/>
    <property type="match status" value="1"/>
</dbReference>
<evidence type="ECO:0000256" key="3">
    <source>
        <dbReference type="SAM" id="MobiDB-lite"/>
    </source>
</evidence>
<sequence length="267" mass="29192">MTKSKKPQPKRRPATKGCHMDGDKPFWSALILSVVAACGIAYSVQSQPIDAARSASWVITAEDKATLERANRSAAVEAQELVSKPVILQAPKKPEAPKEAKKQVAKLDAKQAAKEEARQKREAEKRVLYDLAYRASIQEGVDPYLYIGLLKSENSFKTSMDVSSAGAIGPAQLLASTAAEMGLNPWNLEQNVTGGARYLKRKLDSLGQEALAIASYNMGEGALKGWMRKGGHPERLPAETKTYVMKVQMNAAYERHQGTLKQYAAME</sequence>